<evidence type="ECO:0000259" key="2">
    <source>
        <dbReference type="Pfam" id="PF24573"/>
    </source>
</evidence>
<dbReference type="Proteomes" id="UP000054928">
    <property type="component" value="Unassembled WGS sequence"/>
</dbReference>
<feature type="domain" description="Dynein axonemal assembly factor 5 TPR repeats" evidence="3">
    <location>
        <begin position="83"/>
        <end position="169"/>
    </location>
</feature>
<dbReference type="PANTHER" id="PTHR16216:SF10">
    <property type="entry name" value="RNA POLYMERASE II ASSEMBLY FACTOR RTP1 C-TERMINAL DOMAIN-CONTAINING PROTEIN"/>
    <property type="match status" value="1"/>
</dbReference>
<dbReference type="InterPro" id="IPR011989">
    <property type="entry name" value="ARM-like"/>
</dbReference>
<protein>
    <submittedName>
        <fullName evidence="4">HEAT, type 2</fullName>
    </submittedName>
</protein>
<feature type="domain" description="Dynein axonemal assembly factor 5 HEAT-repeat" evidence="2">
    <location>
        <begin position="457"/>
        <end position="641"/>
    </location>
</feature>
<proteinExistence type="predicted"/>
<dbReference type="PANTHER" id="PTHR16216">
    <property type="entry name" value="DYNEIN ASSEMBLY FACTOR 5, AXONEMAL"/>
    <property type="match status" value="1"/>
</dbReference>
<dbReference type="OrthoDB" id="413572at2759"/>
<dbReference type="OMA" id="DRYDHES"/>
<accession>A0A0P1AN74</accession>
<feature type="domain" description="Dynein axonemal assembly factor 5 TPR repeats" evidence="3">
    <location>
        <begin position="356"/>
        <end position="430"/>
    </location>
</feature>
<dbReference type="RefSeq" id="XP_024579225.1">
    <property type="nucleotide sequence ID" value="XM_024728782.1"/>
</dbReference>
<dbReference type="Gene3D" id="1.25.10.10">
    <property type="entry name" value="Leucine-rich Repeat Variant"/>
    <property type="match status" value="1"/>
</dbReference>
<dbReference type="EMBL" id="CCYD01000645">
    <property type="protein sequence ID" value="CEG42856.1"/>
    <property type="molecule type" value="Genomic_DNA"/>
</dbReference>
<dbReference type="InterPro" id="IPR057978">
    <property type="entry name" value="TPR_DAAF5"/>
</dbReference>
<dbReference type="Pfam" id="PF24573">
    <property type="entry name" value="HEAT_DAAF5"/>
    <property type="match status" value="1"/>
</dbReference>
<dbReference type="STRING" id="4781.A0A0P1AN74"/>
<name>A0A0P1AN74_PLAHL</name>
<evidence type="ECO:0000256" key="1">
    <source>
        <dbReference type="PROSITE-ProRule" id="PRU00103"/>
    </source>
</evidence>
<evidence type="ECO:0000313" key="5">
    <source>
        <dbReference type="Proteomes" id="UP000054928"/>
    </source>
</evidence>
<evidence type="ECO:0000313" key="4">
    <source>
        <dbReference type="EMBL" id="CEG42856.1"/>
    </source>
</evidence>
<dbReference type="AlphaFoldDB" id="A0A0P1AN74"/>
<feature type="domain" description="Dynein axonemal assembly factor 5 TPR repeats" evidence="3">
    <location>
        <begin position="206"/>
        <end position="319"/>
    </location>
</feature>
<dbReference type="InterPro" id="IPR016024">
    <property type="entry name" value="ARM-type_fold"/>
</dbReference>
<dbReference type="InterPro" id="IPR021133">
    <property type="entry name" value="HEAT_type_2"/>
</dbReference>
<dbReference type="InterPro" id="IPR052623">
    <property type="entry name" value="DAAF5"/>
</dbReference>
<dbReference type="SUPFAM" id="SSF48371">
    <property type="entry name" value="ARM repeat"/>
    <property type="match status" value="1"/>
</dbReference>
<sequence length="837" mass="94311">MEVRNVDALWQEMAKENNYDNIEISRLLSKSMAAKSVSSKTIAPVKCRANRESYSDPIASSRDDYKSEKDVEAINVPKILNHLAAEQRSVRKNAAFALENLFLNDDKEYTGASNAFAEMAKPLFKRFNDPMEKVRDVCIRITTKFIVKEEDLLHYLPYLMSAITNRINSRYGYDEENQVFSRNQYMHEAFKRGRVYVAKDQVTRIKPNEPSEEIRLLLLSLVDAVLRNAFQNRASSILHAYIFDVILVLISGVQDDYHEVNITSCRILASISNHMVSVMKHFSVATIRSLMPLLLHRLARVRVVAVETIRALVTCPNVDKCKGSGTEAIVDLIGHREENVIPVASFYTAEVRLNYFAKLDQDQAPMVRRAFFAMISDWMINLPDRYDHESRLLPYLLSAVSDEDSAISKDALETLKILGERYEGEHEKEVLELKQYGADGKNPTYNYEAPLPVPFFAGRPSLGTRLFVRGRARRFLNPILRELANWQDSTRSHAVRLLKCVLVYCEETITVDAHLLTNTLLRVWNTHDKLLPELMECADLTGRFVAPKTYLPLLFSHLRGDSDTVLPLAATSRGSASSTPQLAVALQILHCMLQGSLDKTVLPHVSEILEIIALPSILDHKSSAVKSALGQLLSQVTMLLERRGFDAVTAYFLECGRLTSLDQIFSRLFDISVVLKASSECSLAVTEASCVLKRLKVLESLANIGELYNKHGPSLLQRSLQHLQDMLAVQWSPYCAAQLAFQELIVSAPVALLLSHGTELNYLFETIQESDQASSGNDYDSSTIAAQCARKQNFDKALMELVKRVQAELEIQNDSMILSAGNLYMQHWTDLLIGLKA</sequence>
<reference evidence="5" key="1">
    <citation type="submission" date="2014-09" db="EMBL/GenBank/DDBJ databases">
        <authorList>
            <person name="Sharma Rahul"/>
            <person name="Thines Marco"/>
        </authorList>
    </citation>
    <scope>NUCLEOTIDE SEQUENCE [LARGE SCALE GENOMIC DNA]</scope>
</reference>
<organism evidence="4 5">
    <name type="scientific">Plasmopara halstedii</name>
    <name type="common">Downy mildew of sunflower</name>
    <dbReference type="NCBI Taxonomy" id="4781"/>
    <lineage>
        <taxon>Eukaryota</taxon>
        <taxon>Sar</taxon>
        <taxon>Stramenopiles</taxon>
        <taxon>Oomycota</taxon>
        <taxon>Peronosporomycetes</taxon>
        <taxon>Peronosporales</taxon>
        <taxon>Peronosporaceae</taxon>
        <taxon>Plasmopara</taxon>
    </lineage>
</organism>
<dbReference type="GeneID" id="36408150"/>
<dbReference type="Pfam" id="PF25757">
    <property type="entry name" value="TPR_DNAAF5"/>
    <property type="match status" value="3"/>
</dbReference>
<feature type="repeat" description="HEAT" evidence="1">
    <location>
        <begin position="392"/>
        <end position="429"/>
    </location>
</feature>
<keyword evidence="5" id="KW-1185">Reference proteome</keyword>
<evidence type="ECO:0000259" key="3">
    <source>
        <dbReference type="Pfam" id="PF25757"/>
    </source>
</evidence>
<dbReference type="PROSITE" id="PS50077">
    <property type="entry name" value="HEAT_REPEAT"/>
    <property type="match status" value="1"/>
</dbReference>
<dbReference type="InterPro" id="IPR056497">
    <property type="entry name" value="HEAT_DAAF5"/>
</dbReference>